<evidence type="ECO:0000313" key="2">
    <source>
        <dbReference type="Proteomes" id="UP000823775"/>
    </source>
</evidence>
<dbReference type="EMBL" id="JACEIK010033426">
    <property type="protein sequence ID" value="MCE5166824.1"/>
    <property type="molecule type" value="Genomic_DNA"/>
</dbReference>
<name>A0ABS8Y9V1_DATST</name>
<reference evidence="1 2" key="1">
    <citation type="journal article" date="2021" name="BMC Genomics">
        <title>Datura genome reveals duplications of psychoactive alkaloid biosynthetic genes and high mutation rate following tissue culture.</title>
        <authorList>
            <person name="Rajewski A."/>
            <person name="Carter-House D."/>
            <person name="Stajich J."/>
            <person name="Litt A."/>
        </authorList>
    </citation>
    <scope>NUCLEOTIDE SEQUENCE [LARGE SCALE GENOMIC DNA]</scope>
    <source>
        <strain evidence="1">AR-01</strain>
    </source>
</reference>
<proteinExistence type="predicted"/>
<comment type="caution">
    <text evidence="1">The sequence shown here is derived from an EMBL/GenBank/DDBJ whole genome shotgun (WGS) entry which is preliminary data.</text>
</comment>
<dbReference type="Proteomes" id="UP000823775">
    <property type="component" value="Unassembled WGS sequence"/>
</dbReference>
<accession>A0ABS8Y9V1</accession>
<organism evidence="1 2">
    <name type="scientific">Datura stramonium</name>
    <name type="common">Jimsonweed</name>
    <name type="synonym">Common thornapple</name>
    <dbReference type="NCBI Taxonomy" id="4076"/>
    <lineage>
        <taxon>Eukaryota</taxon>
        <taxon>Viridiplantae</taxon>
        <taxon>Streptophyta</taxon>
        <taxon>Embryophyta</taxon>
        <taxon>Tracheophyta</taxon>
        <taxon>Spermatophyta</taxon>
        <taxon>Magnoliopsida</taxon>
        <taxon>eudicotyledons</taxon>
        <taxon>Gunneridae</taxon>
        <taxon>Pentapetalae</taxon>
        <taxon>asterids</taxon>
        <taxon>lamiids</taxon>
        <taxon>Solanales</taxon>
        <taxon>Solanaceae</taxon>
        <taxon>Solanoideae</taxon>
        <taxon>Datureae</taxon>
        <taxon>Datura</taxon>
    </lineage>
</organism>
<keyword evidence="2" id="KW-1185">Reference proteome</keyword>
<evidence type="ECO:0000313" key="1">
    <source>
        <dbReference type="EMBL" id="MCE5166824.1"/>
    </source>
</evidence>
<feature type="non-terminal residue" evidence="1">
    <location>
        <position position="70"/>
    </location>
</feature>
<gene>
    <name evidence="1" type="ORF">HAX54_027548</name>
</gene>
<sequence length="70" mass="7949">MTGKRGFEGESPTKRSWRREVWRCGAGRSVMDDNNERKGREGEGAAKYFRGRRLVVLMAVLRVLHLVGDG</sequence>
<protein>
    <submittedName>
        <fullName evidence="1">Uncharacterized protein</fullName>
    </submittedName>
</protein>